<dbReference type="InterPro" id="IPR027482">
    <property type="entry name" value="Sec1-like_dom2"/>
</dbReference>
<evidence type="ECO:0008006" key="3">
    <source>
        <dbReference type="Google" id="ProtNLM"/>
    </source>
</evidence>
<proteinExistence type="inferred from homology"/>
<dbReference type="InterPro" id="IPR043127">
    <property type="entry name" value="Sec-1-like_dom3a"/>
</dbReference>
<comment type="caution">
    <text evidence="2">The sequence shown here is derived from an EMBL/GenBank/DDBJ whole genome shotgun (WGS) entry which is preliminary data.</text>
</comment>
<dbReference type="Gene3D" id="3.40.50.1910">
    <property type="match status" value="2"/>
</dbReference>
<dbReference type="PANTHER" id="PTHR11679">
    <property type="entry name" value="VESICLE PROTEIN SORTING-ASSOCIATED"/>
    <property type="match status" value="1"/>
</dbReference>
<protein>
    <recommendedName>
        <fullName evidence="3">Vacuolar protein sorting-associated protein 33B</fullName>
    </recommendedName>
</protein>
<dbReference type="AlphaFoldDB" id="A0AAW2HPP9"/>
<dbReference type="InterPro" id="IPR043154">
    <property type="entry name" value="Sec-1-like_dom1"/>
</dbReference>
<dbReference type="EMBL" id="JARGDH010000004">
    <property type="protein sequence ID" value="KAL0271492.1"/>
    <property type="molecule type" value="Genomic_DNA"/>
</dbReference>
<dbReference type="Gene3D" id="1.25.40.850">
    <property type="match status" value="1"/>
</dbReference>
<dbReference type="SUPFAM" id="SSF56815">
    <property type="entry name" value="Sec1/munc18-like (SM) proteins"/>
    <property type="match status" value="1"/>
</dbReference>
<organism evidence="2">
    <name type="scientific">Menopon gallinae</name>
    <name type="common">poultry shaft louse</name>
    <dbReference type="NCBI Taxonomy" id="328185"/>
    <lineage>
        <taxon>Eukaryota</taxon>
        <taxon>Metazoa</taxon>
        <taxon>Ecdysozoa</taxon>
        <taxon>Arthropoda</taxon>
        <taxon>Hexapoda</taxon>
        <taxon>Insecta</taxon>
        <taxon>Pterygota</taxon>
        <taxon>Neoptera</taxon>
        <taxon>Paraneoptera</taxon>
        <taxon>Psocodea</taxon>
        <taxon>Troctomorpha</taxon>
        <taxon>Phthiraptera</taxon>
        <taxon>Amblycera</taxon>
        <taxon>Menoponidae</taxon>
        <taxon>Menopon</taxon>
    </lineage>
</organism>
<dbReference type="InterPro" id="IPR043155">
    <property type="entry name" value="VPS33_dom3b"/>
</dbReference>
<sequence length="597" mass="67105">MASDFTSRIDALADISQHRLVKILDAVPGRKDIVIESSLMKPLDQFIGASVLRNRGIEKIFKLDKTGPQSSNPVLIYMIRSDLITAKIVCNQINSMISTSQEVKFHVILVPSLLTSIELLFEEEGLYGKVTFHNFSWELLQLDNRILSFESPKIYKQLFIDNDQSFLTAIAKSLWSFQHVFGTAPLALYHGKYSNIISTMIDSFMQEIGEPDKIDPDVGCMLVLDRDVDNASALLIPGTYTSLVCDVLNVNTNAVEIKKQDSEKKELAVSMPLTSEDEIYNQIKNKHFLEVFLYLKYKTNELNAEMGRRNNMNIKEMRDFVENDLDKAVNMRKTLSNHILVCEKVTSQIGEKFNDLHSCQKCILDCEGRRKVIADIEDIIATCTDMDLVLRLICLLSLSQNGYTLDESNNLKKQFFHAYGYEHILTFHNLERAGLFLTMQSFMETTSNLASKVAQVVSYPLPKKSQFQVVSQKMKLFPDQSKGYSLSNPSDPGYVFGGAYIPLVAQLVNYLIKKEMNLGELTKLLQGNNVKSEIKWTGKGLDAVPDISPRCIFVYIVGGITYAEVAALQLIESRTGCRILCAGSSIITGNRLVQAAA</sequence>
<dbReference type="Gene3D" id="3.90.830.10">
    <property type="entry name" value="Syntaxin Binding Protein 1, Chain A, domain 2"/>
    <property type="match status" value="1"/>
</dbReference>
<dbReference type="Gene3D" id="3.40.50.2060">
    <property type="match status" value="1"/>
</dbReference>
<name>A0AAW2HPP9_9NEOP</name>
<evidence type="ECO:0000256" key="1">
    <source>
        <dbReference type="ARBA" id="ARBA00009884"/>
    </source>
</evidence>
<dbReference type="Pfam" id="PF00995">
    <property type="entry name" value="Sec1"/>
    <property type="match status" value="1"/>
</dbReference>
<gene>
    <name evidence="2" type="ORF">PYX00_008573</name>
</gene>
<dbReference type="GO" id="GO:0016192">
    <property type="term" value="P:vesicle-mediated transport"/>
    <property type="evidence" value="ECO:0007669"/>
    <property type="project" value="InterPro"/>
</dbReference>
<comment type="similarity">
    <text evidence="1">Belongs to the STXBP/unc-18/SEC1 family.</text>
</comment>
<reference evidence="2" key="1">
    <citation type="journal article" date="2024" name="Gigascience">
        <title>Chromosome-level genome of the poultry shaft louse Menopon gallinae provides insight into the host-switching and adaptive evolution of parasitic lice.</title>
        <authorList>
            <person name="Xu Y."/>
            <person name="Ma L."/>
            <person name="Liu S."/>
            <person name="Liang Y."/>
            <person name="Liu Q."/>
            <person name="He Z."/>
            <person name="Tian L."/>
            <person name="Duan Y."/>
            <person name="Cai W."/>
            <person name="Li H."/>
            <person name="Song F."/>
        </authorList>
    </citation>
    <scope>NUCLEOTIDE SEQUENCE</scope>
    <source>
        <strain evidence="2">Cailab_2023a</strain>
    </source>
</reference>
<dbReference type="InterPro" id="IPR001619">
    <property type="entry name" value="Sec1-like"/>
</dbReference>
<evidence type="ECO:0000313" key="2">
    <source>
        <dbReference type="EMBL" id="KAL0271492.1"/>
    </source>
</evidence>
<accession>A0AAW2HPP9</accession>
<dbReference type="InterPro" id="IPR036045">
    <property type="entry name" value="Sec1-like_sf"/>
</dbReference>